<accession>A0A0A9GTN1</accession>
<name>A0A0A9GTN1_ARUDO</name>
<evidence type="ECO:0000313" key="1">
    <source>
        <dbReference type="EMBL" id="JAE23918.1"/>
    </source>
</evidence>
<organism evidence="1">
    <name type="scientific">Arundo donax</name>
    <name type="common">Giant reed</name>
    <name type="synonym">Donax arundinaceus</name>
    <dbReference type="NCBI Taxonomy" id="35708"/>
    <lineage>
        <taxon>Eukaryota</taxon>
        <taxon>Viridiplantae</taxon>
        <taxon>Streptophyta</taxon>
        <taxon>Embryophyta</taxon>
        <taxon>Tracheophyta</taxon>
        <taxon>Spermatophyta</taxon>
        <taxon>Magnoliopsida</taxon>
        <taxon>Liliopsida</taxon>
        <taxon>Poales</taxon>
        <taxon>Poaceae</taxon>
        <taxon>PACMAD clade</taxon>
        <taxon>Arundinoideae</taxon>
        <taxon>Arundineae</taxon>
        <taxon>Arundo</taxon>
    </lineage>
</organism>
<reference evidence="1" key="2">
    <citation type="journal article" date="2015" name="Data Brief">
        <title>Shoot transcriptome of the giant reed, Arundo donax.</title>
        <authorList>
            <person name="Barrero R.A."/>
            <person name="Guerrero F.D."/>
            <person name="Moolhuijzen P."/>
            <person name="Goolsby J.A."/>
            <person name="Tidwell J."/>
            <person name="Bellgard S.E."/>
            <person name="Bellgard M.I."/>
        </authorList>
    </citation>
    <scope>NUCLEOTIDE SEQUENCE</scope>
    <source>
        <tissue evidence="1">Shoot tissue taken approximately 20 cm above the soil surface</tissue>
    </source>
</reference>
<dbReference type="EMBL" id="GBRH01173978">
    <property type="protein sequence ID" value="JAE23918.1"/>
    <property type="molecule type" value="Transcribed_RNA"/>
</dbReference>
<proteinExistence type="predicted"/>
<protein>
    <submittedName>
        <fullName evidence="1">Uncharacterized protein</fullName>
    </submittedName>
</protein>
<dbReference type="AlphaFoldDB" id="A0A0A9GTN1"/>
<sequence>MAVFLQNNLLNLVASGDISLLACNLHKFSVPFWSSISRK</sequence>
<reference evidence="1" key="1">
    <citation type="submission" date="2014-09" db="EMBL/GenBank/DDBJ databases">
        <authorList>
            <person name="Magalhaes I.L.F."/>
            <person name="Oliveira U."/>
            <person name="Santos F.R."/>
            <person name="Vidigal T.H.D.A."/>
            <person name="Brescovit A.D."/>
            <person name="Santos A.J."/>
        </authorList>
    </citation>
    <scope>NUCLEOTIDE SEQUENCE</scope>
    <source>
        <tissue evidence="1">Shoot tissue taken approximately 20 cm above the soil surface</tissue>
    </source>
</reference>